<keyword evidence="6 8" id="KW-1133">Transmembrane helix</keyword>
<feature type="transmembrane region" description="Helical" evidence="8">
    <location>
        <begin position="175"/>
        <end position="202"/>
    </location>
</feature>
<keyword evidence="4" id="KW-0808">Transferase</keyword>
<keyword evidence="2" id="KW-1003">Cell membrane</keyword>
<comment type="caution">
    <text evidence="9">The sequence shown here is derived from an EMBL/GenBank/DDBJ whole genome shotgun (WGS) entry which is preliminary data.</text>
</comment>
<feature type="transmembrane region" description="Helical" evidence="8">
    <location>
        <begin position="296"/>
        <end position="314"/>
    </location>
</feature>
<dbReference type="GO" id="GO:0009103">
    <property type="term" value="P:lipopolysaccharide biosynthetic process"/>
    <property type="evidence" value="ECO:0007669"/>
    <property type="project" value="UniProtKB-ARBA"/>
</dbReference>
<evidence type="ECO:0000256" key="6">
    <source>
        <dbReference type="ARBA" id="ARBA00022989"/>
    </source>
</evidence>
<evidence type="ECO:0000256" key="2">
    <source>
        <dbReference type="ARBA" id="ARBA00022475"/>
    </source>
</evidence>
<keyword evidence="3" id="KW-0328">Glycosyltransferase</keyword>
<evidence type="ECO:0000256" key="5">
    <source>
        <dbReference type="ARBA" id="ARBA00022692"/>
    </source>
</evidence>
<evidence type="ECO:0000256" key="7">
    <source>
        <dbReference type="ARBA" id="ARBA00023136"/>
    </source>
</evidence>
<dbReference type="GO" id="GO:0016763">
    <property type="term" value="F:pentosyltransferase activity"/>
    <property type="evidence" value="ECO:0007669"/>
    <property type="project" value="TreeGrafter"/>
</dbReference>
<dbReference type="PANTHER" id="PTHR33908:SF11">
    <property type="entry name" value="MEMBRANE PROTEIN"/>
    <property type="match status" value="1"/>
</dbReference>
<evidence type="ECO:0000313" key="10">
    <source>
        <dbReference type="Proteomes" id="UP000318093"/>
    </source>
</evidence>
<proteinExistence type="predicted"/>
<accession>A0A537J8T2</accession>
<evidence type="ECO:0000256" key="8">
    <source>
        <dbReference type="SAM" id="Phobius"/>
    </source>
</evidence>
<feature type="transmembrane region" description="Helical" evidence="8">
    <location>
        <begin position="320"/>
        <end position="338"/>
    </location>
</feature>
<evidence type="ECO:0000256" key="1">
    <source>
        <dbReference type="ARBA" id="ARBA00004651"/>
    </source>
</evidence>
<dbReference type="AlphaFoldDB" id="A0A537J8T2"/>
<dbReference type="GO" id="GO:0005886">
    <property type="term" value="C:plasma membrane"/>
    <property type="evidence" value="ECO:0007669"/>
    <property type="project" value="UniProtKB-SubCell"/>
</dbReference>
<organism evidence="9 10">
    <name type="scientific">Candidatus Segetimicrobium genomatis</name>
    <dbReference type="NCBI Taxonomy" id="2569760"/>
    <lineage>
        <taxon>Bacteria</taxon>
        <taxon>Bacillati</taxon>
        <taxon>Candidatus Sysuimicrobiota</taxon>
        <taxon>Candidatus Sysuimicrobiia</taxon>
        <taxon>Candidatus Sysuimicrobiales</taxon>
        <taxon>Candidatus Segetimicrobiaceae</taxon>
        <taxon>Candidatus Segetimicrobium</taxon>
    </lineage>
</organism>
<protein>
    <submittedName>
        <fullName evidence="9">Uncharacterized protein</fullName>
    </submittedName>
</protein>
<dbReference type="Proteomes" id="UP000318093">
    <property type="component" value="Unassembled WGS sequence"/>
</dbReference>
<reference evidence="9 10" key="1">
    <citation type="journal article" date="2019" name="Nat. Microbiol.">
        <title>Mediterranean grassland soil C-N compound turnover is dependent on rainfall and depth, and is mediated by genomically divergent microorganisms.</title>
        <authorList>
            <person name="Diamond S."/>
            <person name="Andeer P.F."/>
            <person name="Li Z."/>
            <person name="Crits-Christoph A."/>
            <person name="Burstein D."/>
            <person name="Anantharaman K."/>
            <person name="Lane K.R."/>
            <person name="Thomas B.C."/>
            <person name="Pan C."/>
            <person name="Northen T.R."/>
            <person name="Banfield J.F."/>
        </authorList>
    </citation>
    <scope>NUCLEOTIDE SEQUENCE [LARGE SCALE GENOMIC DNA]</scope>
    <source>
        <strain evidence="9">NP_6</strain>
    </source>
</reference>
<evidence type="ECO:0000256" key="4">
    <source>
        <dbReference type="ARBA" id="ARBA00022679"/>
    </source>
</evidence>
<keyword evidence="5 8" id="KW-0812">Transmembrane</keyword>
<gene>
    <name evidence="9" type="ORF">E6H03_09275</name>
</gene>
<feature type="transmembrane region" description="Helical" evidence="8">
    <location>
        <begin position="145"/>
        <end position="163"/>
    </location>
</feature>
<dbReference type="EMBL" id="VBAN01000290">
    <property type="protein sequence ID" value="TMI79947.1"/>
    <property type="molecule type" value="Genomic_DNA"/>
</dbReference>
<keyword evidence="7 8" id="KW-0472">Membrane</keyword>
<dbReference type="PANTHER" id="PTHR33908">
    <property type="entry name" value="MANNOSYLTRANSFERASE YKCB-RELATED"/>
    <property type="match status" value="1"/>
</dbReference>
<evidence type="ECO:0000256" key="3">
    <source>
        <dbReference type="ARBA" id="ARBA00022676"/>
    </source>
</evidence>
<dbReference type="InterPro" id="IPR050297">
    <property type="entry name" value="LipidA_mod_glycosyltrf_83"/>
</dbReference>
<sequence>MAVTHPAMPRPASAVTPLHRELLLIAGIVYLAAFLRVLSLGEKSFWLDEATSLPIARLDWSSFLAIVTHREPGMSLYYAILHFWRGLGESEAVIRGLSVFPAVATLPVVHLIGKRTAGVAVGLLAALLLALNALDIRYAQEARGYSLLIFLTTLATFLFIKGIERPSRGLWAGYAAAAALAIYTHFFAAFVIAAHLVSLAVLRPRDIPVRALAASLSGIAALVLPLVIAAWDAARSIPALPAPSLPGLYYTLMAITGAGGVWLLVAYALSCVAAFPPIRSTWASARASVEAFRYGLVVAWLVTPIVLALGISFITPILSARYLVVCLPPLSLLAAIGLASIRPRWACIGATAVVAALAIHGIVGYFVYFPKEDWRDATRFVIAQGRPGDALIFYPPYDREPFDYYHGRLGGAGPAVVFPEQPYVPAIARGIPIAADPGEALLDRLPARYPRVWLILGRDQLSSREGYQAGRAVHEQLLKRYPSTRQKTYYGILVVLYSKAGGTALQQ</sequence>
<feature type="transmembrane region" description="Helical" evidence="8">
    <location>
        <begin position="119"/>
        <end position="138"/>
    </location>
</feature>
<feature type="transmembrane region" description="Helical" evidence="8">
    <location>
        <begin position="209"/>
        <end position="228"/>
    </location>
</feature>
<feature type="transmembrane region" description="Helical" evidence="8">
    <location>
        <begin position="248"/>
        <end position="275"/>
    </location>
</feature>
<feature type="transmembrane region" description="Helical" evidence="8">
    <location>
        <begin position="345"/>
        <end position="368"/>
    </location>
</feature>
<feature type="transmembrane region" description="Helical" evidence="8">
    <location>
        <begin position="21"/>
        <end position="40"/>
    </location>
</feature>
<name>A0A537J8T2_9BACT</name>
<evidence type="ECO:0000313" key="9">
    <source>
        <dbReference type="EMBL" id="TMI79947.1"/>
    </source>
</evidence>
<comment type="subcellular location">
    <subcellularLocation>
        <location evidence="1">Cell membrane</location>
        <topology evidence="1">Multi-pass membrane protein</topology>
    </subcellularLocation>
</comment>